<dbReference type="InParanoid" id="A0A1Y2BVZ4"/>
<feature type="region of interest" description="Disordered" evidence="1">
    <location>
        <begin position="190"/>
        <end position="222"/>
    </location>
</feature>
<feature type="transmembrane region" description="Helical" evidence="2">
    <location>
        <begin position="104"/>
        <end position="131"/>
    </location>
</feature>
<comment type="caution">
    <text evidence="3">The sequence shown here is derived from an EMBL/GenBank/DDBJ whole genome shotgun (WGS) entry which is preliminary data.</text>
</comment>
<protein>
    <submittedName>
        <fullName evidence="3">Uncharacterized protein</fullName>
    </submittedName>
</protein>
<sequence length="222" mass="23952">MGIAKKHSEMFAGAGMRNIVPILLAIGSALLGAMLLWMELESRDTLPDYLLWPAIVGVVFCVLDFLACIAAFIAIRSGEGYHSKNSQKAAHELRRKHVIQGWGLKYVVTVVGLGMFITVGSYLYMALWVVVGSTTEDYCLTFTSGKCGGSTGYIIALVFGLLLLACVNVAMEGVVAAVEQRFDEKKQLHADGHYDGGKGGNYDYQDDPAPSYRSSGRGGAGW</sequence>
<evidence type="ECO:0000256" key="2">
    <source>
        <dbReference type="SAM" id="Phobius"/>
    </source>
</evidence>
<evidence type="ECO:0000256" key="1">
    <source>
        <dbReference type="SAM" id="MobiDB-lite"/>
    </source>
</evidence>
<keyword evidence="2" id="KW-0812">Transmembrane</keyword>
<keyword evidence="4" id="KW-1185">Reference proteome</keyword>
<accession>A0A1Y2BVZ4</accession>
<dbReference type="EMBL" id="MCGR01000152">
    <property type="protein sequence ID" value="ORY38929.1"/>
    <property type="molecule type" value="Genomic_DNA"/>
</dbReference>
<dbReference type="OrthoDB" id="2529124at2759"/>
<evidence type="ECO:0000313" key="4">
    <source>
        <dbReference type="Proteomes" id="UP000193467"/>
    </source>
</evidence>
<keyword evidence="2" id="KW-0472">Membrane</keyword>
<dbReference type="Proteomes" id="UP000193467">
    <property type="component" value="Unassembled WGS sequence"/>
</dbReference>
<feature type="transmembrane region" description="Helical" evidence="2">
    <location>
        <begin position="50"/>
        <end position="75"/>
    </location>
</feature>
<reference evidence="3 4" key="1">
    <citation type="submission" date="2016-07" db="EMBL/GenBank/DDBJ databases">
        <title>Pervasive Adenine N6-methylation of Active Genes in Fungi.</title>
        <authorList>
            <consortium name="DOE Joint Genome Institute"/>
            <person name="Mondo S.J."/>
            <person name="Dannebaum R.O."/>
            <person name="Kuo R.C."/>
            <person name="Labutti K."/>
            <person name="Haridas S."/>
            <person name="Kuo A."/>
            <person name="Salamov A."/>
            <person name="Ahrendt S.R."/>
            <person name="Lipzen A."/>
            <person name="Sullivan W."/>
            <person name="Andreopoulos W.B."/>
            <person name="Clum A."/>
            <person name="Lindquist E."/>
            <person name="Daum C."/>
            <person name="Ramamoorthy G.K."/>
            <person name="Gryganskyi A."/>
            <person name="Culley D."/>
            <person name="Magnuson J.K."/>
            <person name="James T.Y."/>
            <person name="O'Malley M.A."/>
            <person name="Stajich J.E."/>
            <person name="Spatafora J.W."/>
            <person name="Visel A."/>
            <person name="Grigoriev I.V."/>
        </authorList>
    </citation>
    <scope>NUCLEOTIDE SEQUENCE [LARGE SCALE GENOMIC DNA]</scope>
    <source>
        <strain evidence="3 4">62-1032</strain>
    </source>
</reference>
<proteinExistence type="predicted"/>
<keyword evidence="2" id="KW-1133">Transmembrane helix</keyword>
<feature type="transmembrane region" description="Helical" evidence="2">
    <location>
        <begin position="20"/>
        <end position="38"/>
    </location>
</feature>
<evidence type="ECO:0000313" key="3">
    <source>
        <dbReference type="EMBL" id="ORY38929.1"/>
    </source>
</evidence>
<gene>
    <name evidence="3" type="ORF">BCR35DRAFT_327495</name>
</gene>
<dbReference type="AlphaFoldDB" id="A0A1Y2BVZ4"/>
<feature type="transmembrane region" description="Helical" evidence="2">
    <location>
        <begin position="151"/>
        <end position="178"/>
    </location>
</feature>
<organism evidence="3 4">
    <name type="scientific">Leucosporidium creatinivorum</name>
    <dbReference type="NCBI Taxonomy" id="106004"/>
    <lineage>
        <taxon>Eukaryota</taxon>
        <taxon>Fungi</taxon>
        <taxon>Dikarya</taxon>
        <taxon>Basidiomycota</taxon>
        <taxon>Pucciniomycotina</taxon>
        <taxon>Microbotryomycetes</taxon>
        <taxon>Leucosporidiales</taxon>
        <taxon>Leucosporidium</taxon>
    </lineage>
</organism>
<name>A0A1Y2BVZ4_9BASI</name>